<keyword evidence="3" id="KW-1185">Reference proteome</keyword>
<proteinExistence type="predicted"/>
<protein>
    <submittedName>
        <fullName evidence="2">Uncharacterized protein</fullName>
    </submittedName>
</protein>
<accession>I3EJR0</accession>
<evidence type="ECO:0000256" key="1">
    <source>
        <dbReference type="SAM" id="Coils"/>
    </source>
</evidence>
<name>I3EJR0_NEMP3</name>
<dbReference type="EMBL" id="GL870876">
    <property type="protein sequence ID" value="EIJ89457.1"/>
    <property type="molecule type" value="Genomic_DNA"/>
</dbReference>
<feature type="coiled-coil region" evidence="1">
    <location>
        <begin position="96"/>
        <end position="123"/>
    </location>
</feature>
<dbReference type="HOGENOM" id="CLU_1875990_0_0_1"/>
<organism evidence="2 3">
    <name type="scientific">Nematocida parisii (strain ERTm3)</name>
    <name type="common">Nematode killer fungus</name>
    <dbReference type="NCBI Taxonomy" id="935791"/>
    <lineage>
        <taxon>Eukaryota</taxon>
        <taxon>Fungi</taxon>
        <taxon>Fungi incertae sedis</taxon>
        <taxon>Microsporidia</taxon>
        <taxon>Nematocida</taxon>
    </lineage>
</organism>
<dbReference type="Proteomes" id="UP000002872">
    <property type="component" value="Unassembled WGS sequence"/>
</dbReference>
<keyword evidence="1" id="KW-0175">Coiled coil</keyword>
<dbReference type="VEuPathDB" id="MicrosporidiaDB:NEQG_00227"/>
<evidence type="ECO:0000313" key="2">
    <source>
        <dbReference type="EMBL" id="EIJ89457.1"/>
    </source>
</evidence>
<evidence type="ECO:0000313" key="3">
    <source>
        <dbReference type="Proteomes" id="UP000002872"/>
    </source>
</evidence>
<gene>
    <name evidence="2" type="ORF">NEQG_00227</name>
</gene>
<sequence length="136" mass="16403">MKHGDNPTITDKNGIEYSNISRLGFIYDDIYSLYLLTRAYKWSNADFVYFIKDSIYNSIYVEDNEHSLNRYIHDLYNTVYMMSICHHYISDIKLYKNENIEKIKKYLNELMSEERQIFNINNEIKKSKLYFGLFGD</sequence>
<dbReference type="InParanoid" id="I3EJR0"/>
<reference evidence="2" key="1">
    <citation type="submission" date="2011-01" db="EMBL/GenBank/DDBJ databases">
        <title>The Genome Sequence of Nematocida parisii strain ERTm3.</title>
        <authorList>
            <consortium name="The Broad Institute Genome Sequencing Platform"/>
            <consortium name="The Broad Institute Genome Sequencing Center for Infectious Disease"/>
            <person name="Cuomo C."/>
            <person name="Troemel E."/>
            <person name="Young S.K."/>
            <person name="Zeng Q."/>
            <person name="Gargeya S."/>
            <person name="Fitzgerald M."/>
            <person name="Haas B."/>
            <person name="Abouelleil A."/>
            <person name="Alvarado L."/>
            <person name="Arachchi H.M."/>
            <person name="Berlin A."/>
            <person name="Chapman S.B."/>
            <person name="Gearin G."/>
            <person name="Goldberg J."/>
            <person name="Griggs A."/>
            <person name="Gujja S."/>
            <person name="Hansen M."/>
            <person name="Heiman D."/>
            <person name="Howarth C."/>
            <person name="Larimer J."/>
            <person name="Lui A."/>
            <person name="MacDonald P.J.P."/>
            <person name="McCowen C."/>
            <person name="Montmayeur A."/>
            <person name="Murphy C."/>
            <person name="Neiman D."/>
            <person name="Pearson M."/>
            <person name="Priest M."/>
            <person name="Roberts A."/>
            <person name="Saif S."/>
            <person name="Shea T."/>
            <person name="Sisk P."/>
            <person name="Stolte C."/>
            <person name="Sykes S."/>
            <person name="Wortman J."/>
            <person name="Nusbaum C."/>
            <person name="Birren B."/>
        </authorList>
    </citation>
    <scope>NUCLEOTIDE SEQUENCE</scope>
    <source>
        <strain evidence="2">ERTm3</strain>
    </source>
</reference>
<dbReference type="AlphaFoldDB" id="I3EJR0"/>